<gene>
    <name evidence="2" type="ORF">Ato02nite_092430</name>
</gene>
<dbReference type="AlphaFoldDB" id="A0A919WC91"/>
<accession>A0A919WC91</accession>
<reference evidence="2 3" key="1">
    <citation type="submission" date="2021-03" db="EMBL/GenBank/DDBJ databases">
        <title>Whole genome shotgun sequence of Actinoplanes toevensis NBRC 105298.</title>
        <authorList>
            <person name="Komaki H."/>
            <person name="Tamura T."/>
        </authorList>
    </citation>
    <scope>NUCLEOTIDE SEQUENCE [LARGE SCALE GENOMIC DNA]</scope>
    <source>
        <strain evidence="2 3">NBRC 105298</strain>
    </source>
</reference>
<feature type="compositionally biased region" description="Basic residues" evidence="1">
    <location>
        <begin position="38"/>
        <end position="51"/>
    </location>
</feature>
<dbReference type="RefSeq" id="WP_213013088.1">
    <property type="nucleotide sequence ID" value="NZ_BOQN01000145.1"/>
</dbReference>
<comment type="caution">
    <text evidence="2">The sequence shown here is derived from an EMBL/GenBank/DDBJ whole genome shotgun (WGS) entry which is preliminary data.</text>
</comment>
<name>A0A919WC91_9ACTN</name>
<keyword evidence="3" id="KW-1185">Reference proteome</keyword>
<protein>
    <submittedName>
        <fullName evidence="2">Uncharacterized protein</fullName>
    </submittedName>
</protein>
<sequence>MFPLSDPSLQLDLHRQRVAELIREAGEHSLARNAASAGRHRRFRRRPIATP</sequence>
<dbReference type="EMBL" id="BOQN01000145">
    <property type="protein sequence ID" value="GIM97450.1"/>
    <property type="molecule type" value="Genomic_DNA"/>
</dbReference>
<proteinExistence type="predicted"/>
<evidence type="ECO:0000313" key="2">
    <source>
        <dbReference type="EMBL" id="GIM97450.1"/>
    </source>
</evidence>
<organism evidence="2 3">
    <name type="scientific">Paractinoplanes toevensis</name>
    <dbReference type="NCBI Taxonomy" id="571911"/>
    <lineage>
        <taxon>Bacteria</taxon>
        <taxon>Bacillati</taxon>
        <taxon>Actinomycetota</taxon>
        <taxon>Actinomycetes</taxon>
        <taxon>Micromonosporales</taxon>
        <taxon>Micromonosporaceae</taxon>
        <taxon>Paractinoplanes</taxon>
    </lineage>
</organism>
<evidence type="ECO:0000313" key="3">
    <source>
        <dbReference type="Proteomes" id="UP000677082"/>
    </source>
</evidence>
<dbReference type="Proteomes" id="UP000677082">
    <property type="component" value="Unassembled WGS sequence"/>
</dbReference>
<evidence type="ECO:0000256" key="1">
    <source>
        <dbReference type="SAM" id="MobiDB-lite"/>
    </source>
</evidence>
<feature type="region of interest" description="Disordered" evidence="1">
    <location>
        <begin position="27"/>
        <end position="51"/>
    </location>
</feature>